<feature type="domain" description="Transmembrane protein 135 N-terminal" evidence="7">
    <location>
        <begin position="11"/>
        <end position="144"/>
    </location>
</feature>
<comment type="similarity">
    <text evidence="2">Belongs to the TMEM135 family.</text>
</comment>
<feature type="transmembrane region" description="Helical" evidence="6">
    <location>
        <begin position="95"/>
        <end position="119"/>
    </location>
</feature>
<dbReference type="GO" id="GO:0012505">
    <property type="term" value="C:endomembrane system"/>
    <property type="evidence" value="ECO:0007669"/>
    <property type="project" value="UniProtKB-SubCell"/>
</dbReference>
<feature type="transmembrane region" description="Helical" evidence="6">
    <location>
        <begin position="251"/>
        <end position="276"/>
    </location>
</feature>
<comment type="subcellular location">
    <subcellularLocation>
        <location evidence="1">Endomembrane system</location>
        <topology evidence="1">Multi-pass membrane protein</topology>
    </subcellularLocation>
</comment>
<evidence type="ECO:0000256" key="5">
    <source>
        <dbReference type="ARBA" id="ARBA00023136"/>
    </source>
</evidence>
<keyword evidence="4 6" id="KW-1133">Transmembrane helix</keyword>
<feature type="transmembrane region" description="Helical" evidence="6">
    <location>
        <begin position="30"/>
        <end position="53"/>
    </location>
</feature>
<protein>
    <recommendedName>
        <fullName evidence="7">Transmembrane protein 135 N-terminal domain-containing protein</fullName>
    </recommendedName>
</protein>
<evidence type="ECO:0000256" key="4">
    <source>
        <dbReference type="ARBA" id="ARBA00022989"/>
    </source>
</evidence>
<reference evidence="8" key="1">
    <citation type="submission" date="2022-01" db="EMBL/GenBank/DDBJ databases">
        <authorList>
            <person name="King R."/>
        </authorList>
    </citation>
    <scope>NUCLEOTIDE SEQUENCE</scope>
</reference>
<sequence length="455" mass="51776">MTVISKFQSVPTTCIEYVHPWTDSCWNGSAGLLIVSSLDSFRIYTLVYVLSLLMRGRIPKSKDIARTVLGILQSTAFLTTSAVAYSSYLCMLRRVFGGFTMLTGSYVPAFLSSVTAILIERPSRRVLLCLYVANVASESLWKMAESRGMVRSIWRGQTIIFGVSTATLLYYFRRGWHLNKKDSVYDVLRFIVGKDEEGGNRVEKVEDKKRSKRLLQRYMITSWILKVYNQLVIFLKSFSKHDKCKHSDSCAYYVFNGGAKLFGIGLGIQGILKLVLQIPKIVKTPKKVLSSIFSKDTMRIGAFLGGFSFVYRLTACFLRRTFNDDKPEYAIPSTLLASIAFLSYPDKTAALYIMWKSLQLTTEMLTDKGYLPRVPYATVFVYSIFTAVLFHAATFEPQNLRTSYWKFLHGLSGGRIAVMDRRSFDVWGLNTQAQIMKTIEITKTPVDIKYSFGRW</sequence>
<dbReference type="EMBL" id="OU895880">
    <property type="protein sequence ID" value="CAG9812336.1"/>
    <property type="molecule type" value="Genomic_DNA"/>
</dbReference>
<dbReference type="OrthoDB" id="291792at2759"/>
<dbReference type="InterPro" id="IPR026749">
    <property type="entry name" value="Tmem135"/>
</dbReference>
<feature type="transmembrane region" description="Helical" evidence="6">
    <location>
        <begin position="153"/>
        <end position="172"/>
    </location>
</feature>
<feature type="transmembrane region" description="Helical" evidence="6">
    <location>
        <begin position="376"/>
        <end position="395"/>
    </location>
</feature>
<evidence type="ECO:0000256" key="6">
    <source>
        <dbReference type="SAM" id="Phobius"/>
    </source>
</evidence>
<dbReference type="InterPro" id="IPR031926">
    <property type="entry name" value="TMEM135_N"/>
</dbReference>
<accession>A0A9N9SAY1</accession>
<dbReference type="Proteomes" id="UP001153620">
    <property type="component" value="Chromosome 4"/>
</dbReference>
<name>A0A9N9SAY1_9DIPT</name>
<evidence type="ECO:0000313" key="9">
    <source>
        <dbReference type="Proteomes" id="UP001153620"/>
    </source>
</evidence>
<organism evidence="8 9">
    <name type="scientific">Chironomus riparius</name>
    <dbReference type="NCBI Taxonomy" id="315576"/>
    <lineage>
        <taxon>Eukaryota</taxon>
        <taxon>Metazoa</taxon>
        <taxon>Ecdysozoa</taxon>
        <taxon>Arthropoda</taxon>
        <taxon>Hexapoda</taxon>
        <taxon>Insecta</taxon>
        <taxon>Pterygota</taxon>
        <taxon>Neoptera</taxon>
        <taxon>Endopterygota</taxon>
        <taxon>Diptera</taxon>
        <taxon>Nematocera</taxon>
        <taxon>Chironomoidea</taxon>
        <taxon>Chironomidae</taxon>
        <taxon>Chironominae</taxon>
        <taxon>Chironomus</taxon>
    </lineage>
</organism>
<gene>
    <name evidence="8" type="ORF">CHIRRI_LOCUS15141</name>
</gene>
<feature type="transmembrane region" description="Helical" evidence="6">
    <location>
        <begin position="65"/>
        <end position="89"/>
    </location>
</feature>
<dbReference type="AlphaFoldDB" id="A0A9N9SAY1"/>
<evidence type="ECO:0000256" key="2">
    <source>
        <dbReference type="ARBA" id="ARBA00008924"/>
    </source>
</evidence>
<reference evidence="8" key="2">
    <citation type="submission" date="2022-10" db="EMBL/GenBank/DDBJ databases">
        <authorList>
            <consortium name="ENA_rothamsted_submissions"/>
            <consortium name="culmorum"/>
            <person name="King R."/>
        </authorList>
    </citation>
    <scope>NUCLEOTIDE SEQUENCE</scope>
</reference>
<keyword evidence="9" id="KW-1185">Reference proteome</keyword>
<evidence type="ECO:0000259" key="7">
    <source>
        <dbReference type="Pfam" id="PF15982"/>
    </source>
</evidence>
<feature type="transmembrane region" description="Helical" evidence="6">
    <location>
        <begin position="335"/>
        <end position="355"/>
    </location>
</feature>
<dbReference type="PANTHER" id="PTHR12459:SF15">
    <property type="entry name" value="TRANSMEMBRANE PROTEIN 135"/>
    <property type="match status" value="1"/>
</dbReference>
<evidence type="ECO:0000256" key="1">
    <source>
        <dbReference type="ARBA" id="ARBA00004127"/>
    </source>
</evidence>
<keyword evidence="3 6" id="KW-0812">Transmembrane</keyword>
<evidence type="ECO:0000313" key="8">
    <source>
        <dbReference type="EMBL" id="CAG9812336.1"/>
    </source>
</evidence>
<dbReference type="PANTHER" id="PTHR12459">
    <property type="entry name" value="TRANSMEMBRANE PROTEIN 135-RELATED"/>
    <property type="match status" value="1"/>
</dbReference>
<proteinExistence type="inferred from homology"/>
<feature type="transmembrane region" description="Helical" evidence="6">
    <location>
        <begin position="297"/>
        <end position="315"/>
    </location>
</feature>
<dbReference type="Pfam" id="PF15982">
    <property type="entry name" value="TMEM135_C_rich"/>
    <property type="match status" value="1"/>
</dbReference>
<evidence type="ECO:0000256" key="3">
    <source>
        <dbReference type="ARBA" id="ARBA00022692"/>
    </source>
</evidence>
<keyword evidence="5 6" id="KW-0472">Membrane</keyword>